<name>A0AAW2BRB1_9ROSI</name>
<evidence type="ECO:0000313" key="1">
    <source>
        <dbReference type="EMBL" id="KAK9987385.1"/>
    </source>
</evidence>
<dbReference type="AlphaFoldDB" id="A0AAW2BRB1"/>
<comment type="caution">
    <text evidence="1">The sequence shown here is derived from an EMBL/GenBank/DDBJ whole genome shotgun (WGS) entry which is preliminary data.</text>
</comment>
<proteinExistence type="predicted"/>
<gene>
    <name evidence="1" type="ORF">SO802_032336</name>
</gene>
<protein>
    <submittedName>
        <fullName evidence="1">Uncharacterized protein</fullName>
    </submittedName>
</protein>
<dbReference type="EMBL" id="JAZDWU010000011">
    <property type="protein sequence ID" value="KAK9987385.1"/>
    <property type="molecule type" value="Genomic_DNA"/>
</dbReference>
<keyword evidence="2" id="KW-1185">Reference proteome</keyword>
<accession>A0AAW2BRB1</accession>
<reference evidence="1 2" key="1">
    <citation type="submission" date="2024-01" db="EMBL/GenBank/DDBJ databases">
        <title>A telomere-to-telomere, gap-free genome of sweet tea (Lithocarpus litseifolius).</title>
        <authorList>
            <person name="Zhou J."/>
        </authorList>
    </citation>
    <scope>NUCLEOTIDE SEQUENCE [LARGE SCALE GENOMIC DNA]</scope>
    <source>
        <strain evidence="1">Zhou-2022a</strain>
        <tissue evidence="1">Leaf</tissue>
    </source>
</reference>
<dbReference type="Proteomes" id="UP001459277">
    <property type="component" value="Unassembled WGS sequence"/>
</dbReference>
<evidence type="ECO:0000313" key="2">
    <source>
        <dbReference type="Proteomes" id="UP001459277"/>
    </source>
</evidence>
<organism evidence="1 2">
    <name type="scientific">Lithocarpus litseifolius</name>
    <dbReference type="NCBI Taxonomy" id="425828"/>
    <lineage>
        <taxon>Eukaryota</taxon>
        <taxon>Viridiplantae</taxon>
        <taxon>Streptophyta</taxon>
        <taxon>Embryophyta</taxon>
        <taxon>Tracheophyta</taxon>
        <taxon>Spermatophyta</taxon>
        <taxon>Magnoliopsida</taxon>
        <taxon>eudicotyledons</taxon>
        <taxon>Gunneridae</taxon>
        <taxon>Pentapetalae</taxon>
        <taxon>rosids</taxon>
        <taxon>fabids</taxon>
        <taxon>Fagales</taxon>
        <taxon>Fagaceae</taxon>
        <taxon>Lithocarpus</taxon>
    </lineage>
</organism>
<sequence length="64" mass="7565">MVLKLHKPKEAYWNPKSFSMIHHLKLLIIDNVHLLRAPKHLPNALRYLDWGGYPLKSFPSSFQQ</sequence>